<dbReference type="InterPro" id="IPR052368">
    <property type="entry name" value="2-oxoacid_oxidoreductase"/>
</dbReference>
<comment type="caution">
    <text evidence="3">The sequence shown here is derived from an EMBL/GenBank/DDBJ whole genome shotgun (WGS) entry which is preliminary data.</text>
</comment>
<protein>
    <recommendedName>
        <fullName evidence="2">Pyruvate flavodoxin/ferredoxin oxidoreductase pyrimidine binding domain-containing protein</fullName>
    </recommendedName>
</protein>
<dbReference type="SUPFAM" id="SSF52518">
    <property type="entry name" value="Thiamin diphosphate-binding fold (THDP-binding)"/>
    <property type="match status" value="1"/>
</dbReference>
<dbReference type="Gene3D" id="3.40.50.970">
    <property type="match status" value="1"/>
</dbReference>
<dbReference type="InterPro" id="IPR002880">
    <property type="entry name" value="Pyrv_Fd/Flavodoxin_OxRdtase_N"/>
</dbReference>
<keyword evidence="1" id="KW-0560">Oxidoreductase</keyword>
<evidence type="ECO:0000259" key="2">
    <source>
        <dbReference type="Pfam" id="PF01855"/>
    </source>
</evidence>
<feature type="non-terminal residue" evidence="3">
    <location>
        <position position="120"/>
    </location>
</feature>
<reference evidence="3" key="1">
    <citation type="journal article" date="2014" name="Front. Microbiol.">
        <title>High frequency of phylogenetically diverse reductive dehalogenase-homologous genes in deep subseafloor sedimentary metagenomes.</title>
        <authorList>
            <person name="Kawai M."/>
            <person name="Futagami T."/>
            <person name="Toyoda A."/>
            <person name="Takaki Y."/>
            <person name="Nishi S."/>
            <person name="Hori S."/>
            <person name="Arai W."/>
            <person name="Tsubouchi T."/>
            <person name="Morono Y."/>
            <person name="Uchiyama I."/>
            <person name="Ito T."/>
            <person name="Fujiyama A."/>
            <person name="Inagaki F."/>
            <person name="Takami H."/>
        </authorList>
    </citation>
    <scope>NUCLEOTIDE SEQUENCE</scope>
    <source>
        <strain evidence="3">Expedition CK06-06</strain>
    </source>
</reference>
<evidence type="ECO:0000313" key="3">
    <source>
        <dbReference type="EMBL" id="GAG37189.1"/>
    </source>
</evidence>
<organism evidence="3">
    <name type="scientific">marine sediment metagenome</name>
    <dbReference type="NCBI Taxonomy" id="412755"/>
    <lineage>
        <taxon>unclassified sequences</taxon>
        <taxon>metagenomes</taxon>
        <taxon>ecological metagenomes</taxon>
    </lineage>
</organism>
<sequence>MPNKQIMKGNEVIAEAALQAGCKFYGGYPITPQNEISEYLSKRSKDFNAIFLQAEAEVSAINMLFGASAAGFRCMTSSSSPGISLKQEGISFIAGGELPCVIVNMVRGGPGLGNIRASQA</sequence>
<dbReference type="PANTHER" id="PTHR43088">
    <property type="entry name" value="SUBUNIT OF PYRUVATE:FLAVODOXIN OXIDOREDUCTASE-RELATED"/>
    <property type="match status" value="1"/>
</dbReference>
<dbReference type="InterPro" id="IPR029061">
    <property type="entry name" value="THDP-binding"/>
</dbReference>
<proteinExistence type="predicted"/>
<accession>X0X1U0</accession>
<dbReference type="Pfam" id="PF01855">
    <property type="entry name" value="POR_N"/>
    <property type="match status" value="1"/>
</dbReference>
<name>X0X1U0_9ZZZZ</name>
<dbReference type="EMBL" id="BARS01045844">
    <property type="protein sequence ID" value="GAG37189.1"/>
    <property type="molecule type" value="Genomic_DNA"/>
</dbReference>
<dbReference type="GO" id="GO:0016491">
    <property type="term" value="F:oxidoreductase activity"/>
    <property type="evidence" value="ECO:0007669"/>
    <property type="project" value="UniProtKB-KW"/>
</dbReference>
<dbReference type="CDD" id="cd07034">
    <property type="entry name" value="TPP_PYR_PFOR_IOR-alpha_like"/>
    <property type="match status" value="1"/>
</dbReference>
<dbReference type="AlphaFoldDB" id="X0X1U0"/>
<feature type="domain" description="Pyruvate flavodoxin/ferredoxin oxidoreductase pyrimidine binding" evidence="2">
    <location>
        <begin position="15"/>
        <end position="119"/>
    </location>
</feature>
<evidence type="ECO:0000256" key="1">
    <source>
        <dbReference type="ARBA" id="ARBA00023002"/>
    </source>
</evidence>
<dbReference type="PANTHER" id="PTHR43088:SF1">
    <property type="entry name" value="SUBUNIT OF PYRUVATE:FLAVODOXIN OXIDOREDUCTASE"/>
    <property type="match status" value="1"/>
</dbReference>
<gene>
    <name evidence="3" type="ORF">S01H1_69089</name>
</gene>